<feature type="transmembrane region" description="Helical" evidence="7">
    <location>
        <begin position="12"/>
        <end position="31"/>
    </location>
</feature>
<dbReference type="NCBIfam" id="TIGR00427">
    <property type="entry name" value="NAAT family transporter"/>
    <property type="match status" value="1"/>
</dbReference>
<gene>
    <name evidence="8" type="primary">marC</name>
    <name evidence="8" type="ORF">OTERR_17000</name>
</gene>
<comment type="similarity">
    <text evidence="2 7">Belongs to the UPF0056 (MarC) family.</text>
</comment>
<dbReference type="GO" id="GO:0005886">
    <property type="term" value="C:plasma membrane"/>
    <property type="evidence" value="ECO:0007669"/>
    <property type="project" value="UniProtKB-SubCell"/>
</dbReference>
<keyword evidence="6 7" id="KW-0472">Membrane</keyword>
<evidence type="ECO:0000256" key="2">
    <source>
        <dbReference type="ARBA" id="ARBA00009784"/>
    </source>
</evidence>
<evidence type="ECO:0000256" key="1">
    <source>
        <dbReference type="ARBA" id="ARBA00004651"/>
    </source>
</evidence>
<evidence type="ECO:0000256" key="5">
    <source>
        <dbReference type="ARBA" id="ARBA00022989"/>
    </source>
</evidence>
<dbReference type="AlphaFoldDB" id="A0A5C1E888"/>
<feature type="transmembrane region" description="Helical" evidence="7">
    <location>
        <begin position="43"/>
        <end position="63"/>
    </location>
</feature>
<evidence type="ECO:0000256" key="3">
    <source>
        <dbReference type="ARBA" id="ARBA00022475"/>
    </source>
</evidence>
<feature type="transmembrane region" description="Helical" evidence="7">
    <location>
        <begin position="119"/>
        <end position="142"/>
    </location>
</feature>
<dbReference type="EMBL" id="CP022579">
    <property type="protein sequence ID" value="QEL65176.1"/>
    <property type="molecule type" value="Genomic_DNA"/>
</dbReference>
<dbReference type="Proteomes" id="UP000323671">
    <property type="component" value="Chromosome"/>
</dbReference>
<protein>
    <recommendedName>
        <fullName evidence="7">UPF0056 membrane protein</fullName>
    </recommendedName>
</protein>
<comment type="subcellular location">
    <subcellularLocation>
        <location evidence="1 7">Cell membrane</location>
        <topology evidence="1 7">Multi-pass membrane protein</topology>
    </subcellularLocation>
</comment>
<reference evidence="8 9" key="1">
    <citation type="submission" date="2017-07" db="EMBL/GenBank/DDBJ databases">
        <title>Complete genome sequence of Oryzomicrobium terrae TPP412.</title>
        <authorList>
            <person name="Chiu L.-W."/>
            <person name="Lo K.-J."/>
            <person name="Tsai Y.-M."/>
            <person name="Lin S.-S."/>
            <person name="Kuo C.-H."/>
            <person name="Liu C.-T."/>
        </authorList>
    </citation>
    <scope>NUCLEOTIDE SEQUENCE [LARGE SCALE GENOMIC DNA]</scope>
    <source>
        <strain evidence="8 9">TPP412</strain>
    </source>
</reference>
<dbReference type="KEGG" id="otr:OTERR_17000"/>
<keyword evidence="3" id="KW-1003">Cell membrane</keyword>
<evidence type="ECO:0000256" key="7">
    <source>
        <dbReference type="RuleBase" id="RU362048"/>
    </source>
</evidence>
<accession>A0A5C1E888</accession>
<dbReference type="PANTHER" id="PTHR33508">
    <property type="entry name" value="UPF0056 MEMBRANE PROTEIN YHCE"/>
    <property type="match status" value="1"/>
</dbReference>
<keyword evidence="9" id="KW-1185">Reference proteome</keyword>
<dbReference type="InterPro" id="IPR002771">
    <property type="entry name" value="Multi_antbiot-R_MarC"/>
</dbReference>
<evidence type="ECO:0000256" key="4">
    <source>
        <dbReference type="ARBA" id="ARBA00022692"/>
    </source>
</evidence>
<dbReference type="RefSeq" id="WP_149425496.1">
    <property type="nucleotide sequence ID" value="NZ_CP022579.1"/>
</dbReference>
<feature type="transmembrane region" description="Helical" evidence="7">
    <location>
        <begin position="69"/>
        <end position="93"/>
    </location>
</feature>
<feature type="transmembrane region" description="Helical" evidence="7">
    <location>
        <begin position="148"/>
        <end position="166"/>
    </location>
</feature>
<keyword evidence="5 7" id="KW-1133">Transmembrane helix</keyword>
<keyword evidence="4 7" id="KW-0812">Transmembrane</keyword>
<evidence type="ECO:0000313" key="9">
    <source>
        <dbReference type="Proteomes" id="UP000323671"/>
    </source>
</evidence>
<dbReference type="Pfam" id="PF01914">
    <property type="entry name" value="MarC"/>
    <property type="match status" value="1"/>
</dbReference>
<feature type="transmembrane region" description="Helical" evidence="7">
    <location>
        <begin position="187"/>
        <end position="208"/>
    </location>
</feature>
<proteinExistence type="inferred from homology"/>
<organism evidence="8 9">
    <name type="scientific">Oryzomicrobium terrae</name>
    <dbReference type="NCBI Taxonomy" id="1735038"/>
    <lineage>
        <taxon>Bacteria</taxon>
        <taxon>Pseudomonadati</taxon>
        <taxon>Pseudomonadota</taxon>
        <taxon>Betaproteobacteria</taxon>
        <taxon>Rhodocyclales</taxon>
        <taxon>Rhodocyclaceae</taxon>
        <taxon>Oryzomicrobium</taxon>
    </lineage>
</organism>
<sequence>MLLIAALTLKKAVTLFALVGPVTMIPVFLASAEGLDAPGKVRFARTIGVSVTVALLVATFLGMPLLGLLGVSLGAMQVGGGIIVLLLAIAMVLGKETSFKGSPPAADGTPAVPRGKASIIPLAVPLLAGPAAFSYVMANSAWHSYLDLIHVILPIVMVGLSCWVSFHLACRAEREIRQATLDLVARVGGFILATMAVEMMATGLRSLFPVLTPG</sequence>
<name>A0A5C1E888_9RHOO</name>
<evidence type="ECO:0000313" key="8">
    <source>
        <dbReference type="EMBL" id="QEL65176.1"/>
    </source>
</evidence>
<dbReference type="PANTHER" id="PTHR33508:SF1">
    <property type="entry name" value="UPF0056 MEMBRANE PROTEIN YHCE"/>
    <property type="match status" value="1"/>
</dbReference>
<evidence type="ECO:0000256" key="6">
    <source>
        <dbReference type="ARBA" id="ARBA00023136"/>
    </source>
</evidence>